<sequence>MALRFGLLVPQGWRLDLVGIADPVEAYETMTRVAHEAEDLGFDSIWLFDHFHTVPQPLQEKTFECWTSTAALARDTRRVRIGQMVTCSAYRNPALLAKMASTVDVLSHGRLDFGIGAGWYEHEWRAYGYGFPAAPERLRMLREAVQIILKMWTEEEAYFEGRYYQVHGAINQPKGVQQPHIPLLIGGGGEQVTLKLVAQYADACNVGHLDPAGIAHKFAMLRQHCEAIGRDYQTIRRTVLFNCAIAETDEEAMRKAQQSYMGRNVPPEQLRERELVGSPETIRQRLAAYEEVGAQEVIVYLPDAAQLDSVRLFARECMARLR</sequence>
<dbReference type="SUPFAM" id="SSF51679">
    <property type="entry name" value="Bacterial luciferase-like"/>
    <property type="match status" value="1"/>
</dbReference>
<keyword evidence="2" id="KW-0288">FMN</keyword>
<keyword evidence="4" id="KW-0503">Monooxygenase</keyword>
<dbReference type="Pfam" id="PF00296">
    <property type="entry name" value="Bac_luciferase"/>
    <property type="match status" value="1"/>
</dbReference>
<dbReference type="GO" id="GO:0046306">
    <property type="term" value="P:alkanesulfonate catabolic process"/>
    <property type="evidence" value="ECO:0007669"/>
    <property type="project" value="TreeGrafter"/>
</dbReference>
<keyword evidence="3" id="KW-0560">Oxidoreductase</keyword>
<evidence type="ECO:0000256" key="4">
    <source>
        <dbReference type="ARBA" id="ARBA00023033"/>
    </source>
</evidence>
<feature type="domain" description="Luciferase-like" evidence="5">
    <location>
        <begin position="21"/>
        <end position="260"/>
    </location>
</feature>
<keyword evidence="7" id="KW-1185">Reference proteome</keyword>
<evidence type="ECO:0000256" key="1">
    <source>
        <dbReference type="ARBA" id="ARBA00022630"/>
    </source>
</evidence>
<dbReference type="InterPro" id="IPR036661">
    <property type="entry name" value="Luciferase-like_sf"/>
</dbReference>
<dbReference type="InterPro" id="IPR011251">
    <property type="entry name" value="Luciferase-like_dom"/>
</dbReference>
<dbReference type="NCBIfam" id="TIGR03560">
    <property type="entry name" value="F420_Rv1855c"/>
    <property type="match status" value="1"/>
</dbReference>
<dbReference type="GO" id="GO:0008726">
    <property type="term" value="F:alkanesulfonate monooxygenase activity"/>
    <property type="evidence" value="ECO:0007669"/>
    <property type="project" value="TreeGrafter"/>
</dbReference>
<name>A0A328VGQ4_9CHLR</name>
<dbReference type="RefSeq" id="WP_112427036.1">
    <property type="nucleotide sequence ID" value="NZ_MCIF01000002.1"/>
</dbReference>
<dbReference type="InterPro" id="IPR050172">
    <property type="entry name" value="SsuD_RutA_monooxygenase"/>
</dbReference>
<protein>
    <submittedName>
        <fullName evidence="6">LLM class F420-dependent oxidoreductase</fullName>
    </submittedName>
</protein>
<dbReference type="InterPro" id="IPR019952">
    <property type="entry name" value="F420_OxRdatse_Rv1855c_pred"/>
</dbReference>
<dbReference type="OrthoDB" id="143323at2"/>
<reference evidence="6 7" key="1">
    <citation type="submission" date="2016-08" db="EMBL/GenBank/DDBJ databases">
        <title>Analysis of Carbohydrate Active Enzymes in Thermogemmatispora T81 Reveals Carbohydrate Degradation Ability.</title>
        <authorList>
            <person name="Tomazini A."/>
            <person name="Lal S."/>
            <person name="Stott M."/>
            <person name="Henrissat B."/>
            <person name="Polikarpov I."/>
            <person name="Sparling R."/>
            <person name="Levin D.B."/>
        </authorList>
    </citation>
    <scope>NUCLEOTIDE SEQUENCE [LARGE SCALE GENOMIC DNA]</scope>
    <source>
        <strain evidence="6 7">T81</strain>
    </source>
</reference>
<accession>A0A328VGQ4</accession>
<dbReference type="Proteomes" id="UP000248706">
    <property type="component" value="Unassembled WGS sequence"/>
</dbReference>
<dbReference type="PANTHER" id="PTHR42847:SF8">
    <property type="entry name" value="CONSERVED PROTEIN"/>
    <property type="match status" value="1"/>
</dbReference>
<dbReference type="Gene3D" id="3.20.20.30">
    <property type="entry name" value="Luciferase-like domain"/>
    <property type="match status" value="1"/>
</dbReference>
<keyword evidence="1" id="KW-0285">Flavoprotein</keyword>
<gene>
    <name evidence="6" type="ORF">A4R35_04695</name>
</gene>
<evidence type="ECO:0000256" key="3">
    <source>
        <dbReference type="ARBA" id="ARBA00023002"/>
    </source>
</evidence>
<proteinExistence type="predicted"/>
<dbReference type="PANTHER" id="PTHR42847">
    <property type="entry name" value="ALKANESULFONATE MONOOXYGENASE"/>
    <property type="match status" value="1"/>
</dbReference>
<comment type="caution">
    <text evidence="6">The sequence shown here is derived from an EMBL/GenBank/DDBJ whole genome shotgun (WGS) entry which is preliminary data.</text>
</comment>
<dbReference type="EMBL" id="MCIF01000002">
    <property type="protein sequence ID" value="RAQ94823.1"/>
    <property type="molecule type" value="Genomic_DNA"/>
</dbReference>
<evidence type="ECO:0000313" key="6">
    <source>
        <dbReference type="EMBL" id="RAQ94823.1"/>
    </source>
</evidence>
<evidence type="ECO:0000313" key="7">
    <source>
        <dbReference type="Proteomes" id="UP000248706"/>
    </source>
</evidence>
<evidence type="ECO:0000256" key="2">
    <source>
        <dbReference type="ARBA" id="ARBA00022643"/>
    </source>
</evidence>
<organism evidence="6 7">
    <name type="scientific">Thermogemmatispora tikiterensis</name>
    <dbReference type="NCBI Taxonomy" id="1825093"/>
    <lineage>
        <taxon>Bacteria</taxon>
        <taxon>Bacillati</taxon>
        <taxon>Chloroflexota</taxon>
        <taxon>Ktedonobacteria</taxon>
        <taxon>Thermogemmatisporales</taxon>
        <taxon>Thermogemmatisporaceae</taxon>
        <taxon>Thermogemmatispora</taxon>
    </lineage>
</organism>
<evidence type="ECO:0000259" key="5">
    <source>
        <dbReference type="Pfam" id="PF00296"/>
    </source>
</evidence>
<dbReference type="AlphaFoldDB" id="A0A328VGQ4"/>